<dbReference type="EMBL" id="VHIF01000001">
    <property type="protein sequence ID" value="TQO38970.1"/>
    <property type="molecule type" value="Genomic_DNA"/>
</dbReference>
<dbReference type="Proteomes" id="UP000315363">
    <property type="component" value="Unassembled WGS sequence"/>
</dbReference>
<reference evidence="1 2" key="1">
    <citation type="submission" date="2019-06" db="EMBL/GenBank/DDBJ databases">
        <title>A large-scale integrated study on North Sea by COGITO (Coastal Microbe Genomic &amp; Taxonomic Observatory).</title>
        <authorList>
            <person name="Teeling H."/>
        </authorList>
    </citation>
    <scope>NUCLEOTIDE SEQUENCE [LARGE SCALE GENOMIC DNA]</scope>
    <source>
        <strain evidence="1 2">MAR_2009_79</strain>
    </source>
</reference>
<evidence type="ECO:0000313" key="2">
    <source>
        <dbReference type="Proteomes" id="UP000315363"/>
    </source>
</evidence>
<organism evidence="1 2">
    <name type="scientific">Arenibacter algicola</name>
    <dbReference type="NCBI Taxonomy" id="616991"/>
    <lineage>
        <taxon>Bacteria</taxon>
        <taxon>Pseudomonadati</taxon>
        <taxon>Bacteroidota</taxon>
        <taxon>Flavobacteriia</taxon>
        <taxon>Flavobacteriales</taxon>
        <taxon>Flavobacteriaceae</taxon>
        <taxon>Arenibacter</taxon>
    </lineage>
</organism>
<evidence type="ECO:0000313" key="1">
    <source>
        <dbReference type="EMBL" id="TQO38970.1"/>
    </source>
</evidence>
<accession>A0ABY3AEV9</accession>
<proteinExistence type="predicted"/>
<evidence type="ECO:0008006" key="3">
    <source>
        <dbReference type="Google" id="ProtNLM"/>
    </source>
</evidence>
<gene>
    <name evidence="1" type="ORF">GQ41_3638</name>
</gene>
<protein>
    <recommendedName>
        <fullName evidence="3">WYL domain-containing protein</fullName>
    </recommendedName>
</protein>
<name>A0ABY3AEV9_9FLAO</name>
<dbReference type="RefSeq" id="WP_142190409.1">
    <property type="nucleotide sequence ID" value="NZ_VHIF01000001.1"/>
</dbReference>
<comment type="caution">
    <text evidence="1">The sequence shown here is derived from an EMBL/GenBank/DDBJ whole genome shotgun (WGS) entry which is preliminary data.</text>
</comment>
<sequence>MHPDQKTNLSKIIEDQVLSDDIHSLLKSYKEDNKEDIKLSGNKSDIIENLLNAVDKGIIPLIKVYELIRDSEEYGDQYIYVFDSINNTAKHSYSDGESISRKIIPRGEKSQFPKLLQIPSKLEWVDFRAPNRGVENSWLAKMYGKKTREVKIDENKSYAQGLRTVTYRTEESRLIYIVYWDGKRFLEFKISRTSFDSNKSLELSIKEIRQFIGKGVDLHNDFKYFDLTPTVNNILNNSSDNKKIYNLRSTNLIDAQNGTATLTTYGEDVPGLLADLSRKEAIDAYIAKGGSATGIVVTFLEEGSNGILSKDVNVILGRDSVNQIIIPANISPQEYNYVRRKIADFS</sequence>
<keyword evidence="2" id="KW-1185">Reference proteome</keyword>